<evidence type="ECO:0008006" key="3">
    <source>
        <dbReference type="Google" id="ProtNLM"/>
    </source>
</evidence>
<accession>A0ABU1JTU3</accession>
<dbReference type="Gene3D" id="3.40.50.300">
    <property type="entry name" value="P-loop containing nucleotide triphosphate hydrolases"/>
    <property type="match status" value="1"/>
</dbReference>
<organism evidence="1 2">
    <name type="scientific">Inquilinus ginsengisoli</name>
    <dbReference type="NCBI Taxonomy" id="363840"/>
    <lineage>
        <taxon>Bacteria</taxon>
        <taxon>Pseudomonadati</taxon>
        <taxon>Pseudomonadota</taxon>
        <taxon>Alphaproteobacteria</taxon>
        <taxon>Rhodospirillales</taxon>
        <taxon>Rhodospirillaceae</taxon>
        <taxon>Inquilinus</taxon>
    </lineage>
</organism>
<dbReference type="InterPro" id="IPR016032">
    <property type="entry name" value="Sig_transdc_resp-reg_C-effctor"/>
</dbReference>
<dbReference type="Proteomes" id="UP001262410">
    <property type="component" value="Unassembled WGS sequence"/>
</dbReference>
<dbReference type="SUPFAM" id="SSF52540">
    <property type="entry name" value="P-loop containing nucleoside triphosphate hydrolases"/>
    <property type="match status" value="1"/>
</dbReference>
<dbReference type="InterPro" id="IPR027417">
    <property type="entry name" value="P-loop_NTPase"/>
</dbReference>
<dbReference type="EMBL" id="JAVDPW010000008">
    <property type="protein sequence ID" value="MDR6292044.1"/>
    <property type="molecule type" value="Genomic_DNA"/>
</dbReference>
<keyword evidence="2" id="KW-1185">Reference proteome</keyword>
<comment type="caution">
    <text evidence="1">The sequence shown here is derived from an EMBL/GenBank/DDBJ whole genome shotgun (WGS) entry which is preliminary data.</text>
</comment>
<dbReference type="PANTHER" id="PTHR35807">
    <property type="entry name" value="TRANSCRIPTIONAL REGULATOR REDD-RELATED"/>
    <property type="match status" value="1"/>
</dbReference>
<reference evidence="1 2" key="1">
    <citation type="submission" date="2023-07" db="EMBL/GenBank/DDBJ databases">
        <title>Sorghum-associated microbial communities from plants grown in Nebraska, USA.</title>
        <authorList>
            <person name="Schachtman D."/>
        </authorList>
    </citation>
    <scope>NUCLEOTIDE SEQUENCE [LARGE SCALE GENOMIC DNA]</scope>
    <source>
        <strain evidence="1 2">584</strain>
    </source>
</reference>
<dbReference type="Gene3D" id="1.10.10.10">
    <property type="entry name" value="Winged helix-like DNA-binding domain superfamily/Winged helix DNA-binding domain"/>
    <property type="match status" value="1"/>
</dbReference>
<evidence type="ECO:0000313" key="1">
    <source>
        <dbReference type="EMBL" id="MDR6292044.1"/>
    </source>
</evidence>
<dbReference type="InterPro" id="IPR051677">
    <property type="entry name" value="AfsR-DnrI-RedD_regulator"/>
</dbReference>
<protein>
    <recommendedName>
        <fullName evidence="3">Bacterial transcriptional activator domain-containing protein</fullName>
    </recommendedName>
</protein>
<gene>
    <name evidence="1" type="ORF">E9232_004582</name>
</gene>
<name>A0ABU1JTU3_9PROT</name>
<sequence>MQALGRRDDIGAADRGRAPAAEGLVVRTRLLDLLDQAPPQSLLWIVAPPAAGKTALAASWARTPWGQAGAQVLWYDVDEVDADPLRFFATLGGFLGLPHGFGADIPPDPTPQAFAEIGAQARRWLDAAPASRRAGPRLIVFDDVHHAPAEAVTIALLPVLAAALGPEDRILCLSRLDPPASFASPPVTITDLRVTAAEHADFARDLPGGAALSHDLFLACLRRSGGWIAGILAAAWPHLLGAGAAGRDAAADRQALLDTAFLQQGAPADWAEIGGAEAAAALDRLAGAGGLVSRLADNVLRKHDAFQATLVREAEAGLPPAALGEARIRAARVLGRQMQVLPAARLLLACGAEDEALRLVLGHAPALSLAGRNQELREAIELFPPAVAAGTLPSIWLAYALMPYEPRQAQQRLSKIRRTLTPEAEPAAYAWALSGETRAVLSDFFDFQELPRLVGEIDDVLPRLGALPEAMRQTLAMTRCMAILIGWPSHPEVAQAQRHIETALPFLPQTTQLLLGSVLVNYLIWWRGDLGAARPFLNSLDALARQPEMAPLAVMTWYYGALAQAYRDGDDEALRRLADEAVAYAGDRGVSHRLTNAFWVIVQAVATAGDRPAAEAMLQRYAACAQQRWRRTDFIGQHHLRAFVALCAGDTAAAVAEAGQAMDYARRYGGPHQVANQSLLLATAFAMEGDEAARPHVETLRQVAAQTGNAVFLLHADLAEAFLALAAGGDVAGPWNRVAEAIGRLGLRRIAGMNRPLLARLADHALAHGAEVEATRRVIALWRLPPPEGGGHELWPFAVEIRALGGFTVQVDGARIAMGTTKAQRKPMELLWCLIAGPDEGWAQGELADALWPELDGDRAIPALRSAIYRLRKLIGTPSIRHEDDRVALARDQVRTDVARLRAALATVQDGAAEAAGRLAALDLALGLTRGPLLPGIPLPPVAEARAALRTLLATAATELLLAQDPADPATALRAGRLRAVTPDLRLPPPLDALLPG</sequence>
<proteinExistence type="predicted"/>
<dbReference type="InterPro" id="IPR036388">
    <property type="entry name" value="WH-like_DNA-bd_sf"/>
</dbReference>
<dbReference type="PANTHER" id="PTHR35807:SF1">
    <property type="entry name" value="TRANSCRIPTIONAL REGULATOR REDD"/>
    <property type="match status" value="1"/>
</dbReference>
<dbReference type="SUPFAM" id="SSF46894">
    <property type="entry name" value="C-terminal effector domain of the bipartite response regulators"/>
    <property type="match status" value="1"/>
</dbReference>
<evidence type="ECO:0000313" key="2">
    <source>
        <dbReference type="Proteomes" id="UP001262410"/>
    </source>
</evidence>
<dbReference type="RefSeq" id="WP_309797788.1">
    <property type="nucleotide sequence ID" value="NZ_JAVDPW010000008.1"/>
</dbReference>